<dbReference type="AlphaFoldDB" id="A0A9P0EZ29"/>
<evidence type="ECO:0000256" key="6">
    <source>
        <dbReference type="ARBA" id="ARBA00047984"/>
    </source>
</evidence>
<dbReference type="GO" id="GO:0031047">
    <property type="term" value="P:regulatory ncRNA-mediated gene silencing"/>
    <property type="evidence" value="ECO:0007669"/>
    <property type="project" value="UniProtKB-ARBA"/>
</dbReference>
<dbReference type="SMART" id="SM00490">
    <property type="entry name" value="HELICc"/>
    <property type="match status" value="1"/>
</dbReference>
<reference evidence="13" key="1">
    <citation type="submission" date="2021-12" db="EMBL/GenBank/DDBJ databases">
        <authorList>
            <person name="King R."/>
        </authorList>
    </citation>
    <scope>NUCLEOTIDE SEQUENCE</scope>
</reference>
<protein>
    <recommendedName>
        <fullName evidence="1">RNA helicase</fullName>
        <ecNumber evidence="1">3.6.4.13</ecNumber>
    </recommendedName>
</protein>
<evidence type="ECO:0000256" key="1">
    <source>
        <dbReference type="ARBA" id="ARBA00012552"/>
    </source>
</evidence>
<evidence type="ECO:0000256" key="8">
    <source>
        <dbReference type="RuleBase" id="RU000492"/>
    </source>
</evidence>
<proteinExistence type="inferred from homology"/>
<dbReference type="SUPFAM" id="SSF52540">
    <property type="entry name" value="P-loop containing nucleoside triphosphate hydrolases"/>
    <property type="match status" value="1"/>
</dbReference>
<dbReference type="GO" id="GO:0005524">
    <property type="term" value="F:ATP binding"/>
    <property type="evidence" value="ECO:0007669"/>
    <property type="project" value="UniProtKB-KW"/>
</dbReference>
<evidence type="ECO:0000256" key="3">
    <source>
        <dbReference type="ARBA" id="ARBA00022801"/>
    </source>
</evidence>
<dbReference type="PROSITE" id="PS51192">
    <property type="entry name" value="HELICASE_ATP_BIND_1"/>
    <property type="match status" value="1"/>
</dbReference>
<dbReference type="InterPro" id="IPR011545">
    <property type="entry name" value="DEAD/DEAH_box_helicase_dom"/>
</dbReference>
<dbReference type="CDD" id="cd18787">
    <property type="entry name" value="SF2_C_DEAD"/>
    <property type="match status" value="1"/>
</dbReference>
<dbReference type="GO" id="GO:0003724">
    <property type="term" value="F:RNA helicase activity"/>
    <property type="evidence" value="ECO:0007669"/>
    <property type="project" value="UniProtKB-EC"/>
</dbReference>
<keyword evidence="2 8" id="KW-0547">Nucleotide-binding</keyword>
<dbReference type="FunFam" id="3.40.50.300:FF:000008">
    <property type="entry name" value="ATP-dependent RNA helicase RhlB"/>
    <property type="match status" value="1"/>
</dbReference>
<dbReference type="EC" id="3.6.4.13" evidence="1"/>
<dbReference type="GO" id="GO:0003676">
    <property type="term" value="F:nucleic acid binding"/>
    <property type="evidence" value="ECO:0007669"/>
    <property type="project" value="InterPro"/>
</dbReference>
<evidence type="ECO:0000256" key="4">
    <source>
        <dbReference type="ARBA" id="ARBA00022806"/>
    </source>
</evidence>
<dbReference type="Gene3D" id="3.40.50.300">
    <property type="entry name" value="P-loop containing nucleotide triphosphate hydrolases"/>
    <property type="match status" value="2"/>
</dbReference>
<evidence type="ECO:0000256" key="7">
    <source>
        <dbReference type="PROSITE-ProRule" id="PRU00552"/>
    </source>
</evidence>
<evidence type="ECO:0000313" key="13">
    <source>
        <dbReference type="EMBL" id="CAH0381423.1"/>
    </source>
</evidence>
<evidence type="ECO:0000259" key="12">
    <source>
        <dbReference type="PROSITE" id="PS51195"/>
    </source>
</evidence>
<dbReference type="InterPro" id="IPR014001">
    <property type="entry name" value="Helicase_ATP-bd"/>
</dbReference>
<dbReference type="Proteomes" id="UP001152759">
    <property type="component" value="Chromosome 1"/>
</dbReference>
<evidence type="ECO:0000259" key="10">
    <source>
        <dbReference type="PROSITE" id="PS51192"/>
    </source>
</evidence>
<keyword evidence="4 8" id="KW-0347">Helicase</keyword>
<keyword evidence="14" id="KW-1185">Reference proteome</keyword>
<evidence type="ECO:0000256" key="5">
    <source>
        <dbReference type="ARBA" id="ARBA00022840"/>
    </source>
</evidence>
<dbReference type="InterPro" id="IPR014014">
    <property type="entry name" value="RNA_helicase_DEAD_Q_motif"/>
</dbReference>
<feature type="domain" description="Helicase ATP-binding" evidence="10">
    <location>
        <begin position="118"/>
        <end position="289"/>
    </location>
</feature>
<accession>A0A9P0EZ29</accession>
<dbReference type="EMBL" id="OU963862">
    <property type="protein sequence ID" value="CAH0381423.1"/>
    <property type="molecule type" value="Genomic_DNA"/>
</dbReference>
<dbReference type="Pfam" id="PF00271">
    <property type="entry name" value="Helicase_C"/>
    <property type="match status" value="1"/>
</dbReference>
<sequence>QNLKKKSRKHKQLGGVLKRAKSPKKKTKYIPGQFLKDVNWSSVNLFNIQKDFFKPSNSTKARSAGEVDTFLKLNNITINRNAPILGLEFEEAIIDGRVIASLRKLGYEKPTPIQAVGWPVALSGSNLVGIAQTGSGKTLGYLLPALTHIANQKPSEAGDGPIVLILAPTRELVQQIQNVANQFDVKALAVFGGKKKDVQIKFLQECPQLVVATPGRLLDLLQMEATNLKRTSFVVIDEADRMLDMGFEYQLRKLLNQVRPDRQLVMWSATWPQSVQKLASDFLGDYVQIHVGNKDLAANHNIKQIVEVCHEFEKQDKIVDLLKKLEISEGLKTFIFSNTKRQVDFICRLLKKHEFKVGAIHGDKSQSKRNSILKEFSDGFIEVLVATDVAARGLDINDVKHVINYDFPLNTEDYIHRIGRTARYQKQGTAFTFFTPKERSQAGALIKILEEAKQTVRPELKSLSKNAGENINSGCEERFGSRSFFSIGE</sequence>
<evidence type="ECO:0000259" key="11">
    <source>
        <dbReference type="PROSITE" id="PS51194"/>
    </source>
</evidence>
<dbReference type="FunFam" id="3.40.50.300:FF:000079">
    <property type="entry name" value="probable ATP-dependent RNA helicase DDX17"/>
    <property type="match status" value="1"/>
</dbReference>
<dbReference type="PROSITE" id="PS51195">
    <property type="entry name" value="Q_MOTIF"/>
    <property type="match status" value="1"/>
</dbReference>
<evidence type="ECO:0000256" key="2">
    <source>
        <dbReference type="ARBA" id="ARBA00022741"/>
    </source>
</evidence>
<feature type="short sequence motif" description="Q motif" evidence="7">
    <location>
        <begin position="87"/>
        <end position="115"/>
    </location>
</feature>
<name>A0A9P0EZ29_BEMTA</name>
<keyword evidence="5 8" id="KW-0067">ATP-binding</keyword>
<dbReference type="PANTHER" id="PTHR47958">
    <property type="entry name" value="ATP-DEPENDENT RNA HELICASE DBP3"/>
    <property type="match status" value="1"/>
</dbReference>
<evidence type="ECO:0000313" key="14">
    <source>
        <dbReference type="Proteomes" id="UP001152759"/>
    </source>
</evidence>
<dbReference type="PROSITE" id="PS00039">
    <property type="entry name" value="DEAD_ATP_HELICASE"/>
    <property type="match status" value="1"/>
</dbReference>
<dbReference type="InterPro" id="IPR001650">
    <property type="entry name" value="Helicase_C-like"/>
</dbReference>
<keyword evidence="3 8" id="KW-0378">Hydrolase</keyword>
<feature type="domain" description="DEAD-box RNA helicase Q" evidence="12">
    <location>
        <begin position="87"/>
        <end position="115"/>
    </location>
</feature>
<gene>
    <name evidence="13" type="ORF">BEMITA_LOCUS1077</name>
</gene>
<comment type="catalytic activity">
    <reaction evidence="6">
        <text>ATP + H2O = ADP + phosphate + H(+)</text>
        <dbReference type="Rhea" id="RHEA:13065"/>
        <dbReference type="ChEBI" id="CHEBI:15377"/>
        <dbReference type="ChEBI" id="CHEBI:15378"/>
        <dbReference type="ChEBI" id="CHEBI:30616"/>
        <dbReference type="ChEBI" id="CHEBI:43474"/>
        <dbReference type="ChEBI" id="CHEBI:456216"/>
        <dbReference type="EC" id="3.6.4.13"/>
    </reaction>
</comment>
<dbReference type="SMART" id="SM00487">
    <property type="entry name" value="DEXDc"/>
    <property type="match status" value="1"/>
</dbReference>
<dbReference type="InterPro" id="IPR027417">
    <property type="entry name" value="P-loop_NTPase"/>
</dbReference>
<dbReference type="PROSITE" id="PS51194">
    <property type="entry name" value="HELICASE_CTER"/>
    <property type="match status" value="1"/>
</dbReference>
<dbReference type="InterPro" id="IPR000629">
    <property type="entry name" value="RNA-helicase_DEAD-box_CS"/>
</dbReference>
<dbReference type="Pfam" id="PF00270">
    <property type="entry name" value="DEAD"/>
    <property type="match status" value="1"/>
</dbReference>
<feature type="domain" description="Helicase C-terminal" evidence="11">
    <location>
        <begin position="317"/>
        <end position="464"/>
    </location>
</feature>
<evidence type="ECO:0000256" key="9">
    <source>
        <dbReference type="SAM" id="MobiDB-lite"/>
    </source>
</evidence>
<organism evidence="13 14">
    <name type="scientific">Bemisia tabaci</name>
    <name type="common">Sweetpotato whitefly</name>
    <name type="synonym">Aleurodes tabaci</name>
    <dbReference type="NCBI Taxonomy" id="7038"/>
    <lineage>
        <taxon>Eukaryota</taxon>
        <taxon>Metazoa</taxon>
        <taxon>Ecdysozoa</taxon>
        <taxon>Arthropoda</taxon>
        <taxon>Hexapoda</taxon>
        <taxon>Insecta</taxon>
        <taxon>Pterygota</taxon>
        <taxon>Neoptera</taxon>
        <taxon>Paraneoptera</taxon>
        <taxon>Hemiptera</taxon>
        <taxon>Sternorrhyncha</taxon>
        <taxon>Aleyrodoidea</taxon>
        <taxon>Aleyrodidae</taxon>
        <taxon>Aleyrodinae</taxon>
        <taxon>Bemisia</taxon>
    </lineage>
</organism>
<comment type="similarity">
    <text evidence="8">Belongs to the DEAD box helicase family.</text>
</comment>
<feature type="region of interest" description="Disordered" evidence="9">
    <location>
        <begin position="1"/>
        <end position="23"/>
    </location>
</feature>
<dbReference type="GO" id="GO:0016787">
    <property type="term" value="F:hydrolase activity"/>
    <property type="evidence" value="ECO:0007669"/>
    <property type="project" value="UniProtKB-KW"/>
</dbReference>
<feature type="non-terminal residue" evidence="13">
    <location>
        <position position="1"/>
    </location>
</feature>